<feature type="transmembrane region" description="Helical" evidence="1">
    <location>
        <begin position="321"/>
        <end position="339"/>
    </location>
</feature>
<gene>
    <name evidence="2" type="ORF">ODALV1_LOCUS26558</name>
</gene>
<proteinExistence type="predicted"/>
<organism evidence="2 3">
    <name type="scientific">Orchesella dallaii</name>
    <dbReference type="NCBI Taxonomy" id="48710"/>
    <lineage>
        <taxon>Eukaryota</taxon>
        <taxon>Metazoa</taxon>
        <taxon>Ecdysozoa</taxon>
        <taxon>Arthropoda</taxon>
        <taxon>Hexapoda</taxon>
        <taxon>Collembola</taxon>
        <taxon>Entomobryomorpha</taxon>
        <taxon>Entomobryoidea</taxon>
        <taxon>Orchesellidae</taxon>
        <taxon>Orchesellinae</taxon>
        <taxon>Orchesella</taxon>
    </lineage>
</organism>
<feature type="transmembrane region" description="Helical" evidence="1">
    <location>
        <begin position="46"/>
        <end position="70"/>
    </location>
</feature>
<keyword evidence="1" id="KW-0472">Membrane</keyword>
<feature type="transmembrane region" description="Helical" evidence="1">
    <location>
        <begin position="90"/>
        <end position="113"/>
    </location>
</feature>
<keyword evidence="1" id="KW-0812">Transmembrane</keyword>
<evidence type="ECO:0008006" key="4">
    <source>
        <dbReference type="Google" id="ProtNLM"/>
    </source>
</evidence>
<sequence length="414" mass="47149">MITERIETAIGRRMGSSVKRTFCYICYWDTETSHFILGGNYVHFNFCLAFILGIFAVILNTWVVFIAISGSSFEIEEEGKINSNKNSYDANIFTICTGFCASIVLFAISLIILRLKEKRGQVVQSLNATLDFDKMMKTQFSNVLTASHFQTKDHKIFELLIDLLCRVSLLFPWLGSATIFHPAHPLNKILKFYLEIDVSISFFTVFITLILFYGILVFANSVVTIIAVILISVYSIRLWVRAMMPVEMNGDKYFRTRQLQNVTEEWVVTFYKAVQLQCNIVNDVIASFKIAFHSGALLIILSIMGFMWVQYSNRFLESIRGMGLGILTILGIITGILITHNESTQFLLTIQISEEFKNNLLKFSTPTSYLGKTAKSFRPLSLQATYPFFTVEKRTFLIFCNAVVNLVVTLVVTF</sequence>
<keyword evidence="1" id="KW-1133">Transmembrane helix</keyword>
<name>A0ABP1RVP7_9HEXA</name>
<keyword evidence="3" id="KW-1185">Reference proteome</keyword>
<evidence type="ECO:0000256" key="1">
    <source>
        <dbReference type="SAM" id="Phobius"/>
    </source>
</evidence>
<dbReference type="Proteomes" id="UP001642540">
    <property type="component" value="Unassembled WGS sequence"/>
</dbReference>
<reference evidence="2 3" key="1">
    <citation type="submission" date="2024-08" db="EMBL/GenBank/DDBJ databases">
        <authorList>
            <person name="Cucini C."/>
            <person name="Frati F."/>
        </authorList>
    </citation>
    <scope>NUCLEOTIDE SEQUENCE [LARGE SCALE GENOMIC DNA]</scope>
</reference>
<protein>
    <recommendedName>
        <fullName evidence="4">Odorant receptor</fullName>
    </recommendedName>
</protein>
<feature type="transmembrane region" description="Helical" evidence="1">
    <location>
        <begin position="396"/>
        <end position="413"/>
    </location>
</feature>
<feature type="transmembrane region" description="Helical" evidence="1">
    <location>
        <begin position="290"/>
        <end position="309"/>
    </location>
</feature>
<comment type="caution">
    <text evidence="2">The sequence shown here is derived from an EMBL/GenBank/DDBJ whole genome shotgun (WGS) entry which is preliminary data.</text>
</comment>
<evidence type="ECO:0000313" key="2">
    <source>
        <dbReference type="EMBL" id="CAL8136674.1"/>
    </source>
</evidence>
<feature type="transmembrane region" description="Helical" evidence="1">
    <location>
        <begin position="192"/>
        <end position="215"/>
    </location>
</feature>
<accession>A0ABP1RVP7</accession>
<feature type="transmembrane region" description="Helical" evidence="1">
    <location>
        <begin position="222"/>
        <end position="240"/>
    </location>
</feature>
<evidence type="ECO:0000313" key="3">
    <source>
        <dbReference type="Proteomes" id="UP001642540"/>
    </source>
</evidence>
<dbReference type="EMBL" id="CAXLJM020000111">
    <property type="protein sequence ID" value="CAL8136674.1"/>
    <property type="molecule type" value="Genomic_DNA"/>
</dbReference>